<dbReference type="InterPro" id="IPR022966">
    <property type="entry name" value="RNase_II/R_CS"/>
</dbReference>
<dbReference type="InterPro" id="IPR011805">
    <property type="entry name" value="RNase_R"/>
</dbReference>
<dbReference type="SMART" id="SM00316">
    <property type="entry name" value="S1"/>
    <property type="match status" value="1"/>
</dbReference>
<evidence type="ECO:0000256" key="1">
    <source>
        <dbReference type="ARBA" id="ARBA00001849"/>
    </source>
</evidence>
<dbReference type="Pfam" id="PF08206">
    <property type="entry name" value="OB_RNB"/>
    <property type="match status" value="1"/>
</dbReference>
<keyword evidence="5 8" id="KW-0378">Hydrolase</keyword>
<dbReference type="InterPro" id="IPR012340">
    <property type="entry name" value="NA-bd_OB-fold"/>
</dbReference>
<dbReference type="Pfam" id="PF00773">
    <property type="entry name" value="RNB"/>
    <property type="match status" value="1"/>
</dbReference>
<dbReference type="Pfam" id="PF17876">
    <property type="entry name" value="CSD2"/>
    <property type="match status" value="1"/>
</dbReference>
<dbReference type="CDD" id="cd04471">
    <property type="entry name" value="S1_RNase_R"/>
    <property type="match status" value="1"/>
</dbReference>
<evidence type="ECO:0000256" key="9">
    <source>
        <dbReference type="SAM" id="MobiDB-lite"/>
    </source>
</evidence>
<evidence type="ECO:0000256" key="3">
    <source>
        <dbReference type="ARBA" id="ARBA00022490"/>
    </source>
</evidence>
<dbReference type="HAMAP" id="MF_01895">
    <property type="entry name" value="RNase_R"/>
    <property type="match status" value="1"/>
</dbReference>
<evidence type="ECO:0000256" key="2">
    <source>
        <dbReference type="ARBA" id="ARBA00004496"/>
    </source>
</evidence>
<dbReference type="NCBIfam" id="TIGR02063">
    <property type="entry name" value="RNase_R"/>
    <property type="match status" value="1"/>
</dbReference>
<evidence type="ECO:0000256" key="8">
    <source>
        <dbReference type="HAMAP-Rule" id="MF_01895"/>
    </source>
</evidence>
<keyword evidence="12" id="KW-1185">Reference proteome</keyword>
<dbReference type="Pfam" id="PF00575">
    <property type="entry name" value="S1"/>
    <property type="match status" value="1"/>
</dbReference>
<dbReference type="EMBL" id="JBEQCT010000002">
    <property type="protein sequence ID" value="MFM2484783.1"/>
    <property type="molecule type" value="Genomic_DNA"/>
</dbReference>
<feature type="region of interest" description="Disordered" evidence="9">
    <location>
        <begin position="713"/>
        <end position="792"/>
    </location>
</feature>
<dbReference type="InterPro" id="IPR050180">
    <property type="entry name" value="RNR_Ribonuclease"/>
</dbReference>
<dbReference type="SMART" id="SM00357">
    <property type="entry name" value="CSP"/>
    <property type="match status" value="1"/>
</dbReference>
<keyword evidence="6 8" id="KW-0269">Exonuclease</keyword>
<organism evidence="11 12">
    <name type="scientific">Celerinatantimonas yamalensis</name>
    <dbReference type="NCBI Taxonomy" id="559956"/>
    <lineage>
        <taxon>Bacteria</taxon>
        <taxon>Pseudomonadati</taxon>
        <taxon>Pseudomonadota</taxon>
        <taxon>Gammaproteobacteria</taxon>
        <taxon>Celerinatantimonadaceae</taxon>
        <taxon>Celerinatantimonas</taxon>
    </lineage>
</organism>
<keyword evidence="3 8" id="KW-0963">Cytoplasm</keyword>
<name>A0ABW9G5C6_9GAMM</name>
<dbReference type="InterPro" id="IPR003029">
    <property type="entry name" value="S1_domain"/>
</dbReference>
<dbReference type="RefSeq" id="WP_408622971.1">
    <property type="nucleotide sequence ID" value="NZ_JBEQCT010000002.1"/>
</dbReference>
<feature type="domain" description="S1 motif" evidence="10">
    <location>
        <begin position="630"/>
        <end position="711"/>
    </location>
</feature>
<protein>
    <recommendedName>
        <fullName evidence="8">Ribonuclease R</fullName>
        <shortName evidence="8">RNase R</shortName>
        <ecNumber evidence="8">3.1.13.1</ecNumber>
    </recommendedName>
</protein>
<proteinExistence type="inferred from homology"/>
<dbReference type="PANTHER" id="PTHR23355:SF9">
    <property type="entry name" value="DIS3-LIKE EXONUCLEASE 2"/>
    <property type="match status" value="1"/>
</dbReference>
<dbReference type="InterPro" id="IPR013223">
    <property type="entry name" value="RNase_B_OB_dom"/>
</dbReference>
<gene>
    <name evidence="8 11" type="primary">rnr</name>
    <name evidence="11" type="ORF">ABUE30_06840</name>
</gene>
<reference evidence="11 12" key="1">
    <citation type="journal article" date="2013" name="Int. J. Syst. Evol. Microbiol.">
        <title>Celerinatantimonas yamalensis sp. nov., a cold-adapted diazotrophic bacterium from a cold permafrost brine.</title>
        <authorList>
            <person name="Shcherbakova V."/>
            <person name="Chuvilskaya N."/>
            <person name="Rivkina E."/>
            <person name="Demidov N."/>
            <person name="Uchaeva V."/>
            <person name="Suetin S."/>
            <person name="Suzina N."/>
            <person name="Gilichinsky D."/>
        </authorList>
    </citation>
    <scope>NUCLEOTIDE SEQUENCE [LARGE SCALE GENOMIC DNA]</scope>
    <source>
        <strain evidence="11 12">C7</strain>
    </source>
</reference>
<dbReference type="PANTHER" id="PTHR23355">
    <property type="entry name" value="RIBONUCLEASE"/>
    <property type="match status" value="1"/>
</dbReference>
<evidence type="ECO:0000259" key="10">
    <source>
        <dbReference type="PROSITE" id="PS50126"/>
    </source>
</evidence>
<evidence type="ECO:0000313" key="11">
    <source>
        <dbReference type="EMBL" id="MFM2484783.1"/>
    </source>
</evidence>
<comment type="function">
    <text evidence="8">3'-5' exoribonuclease that releases 5'-nucleoside monophosphates and is involved in maturation of structured RNAs.</text>
</comment>
<dbReference type="NCBIfam" id="TIGR00358">
    <property type="entry name" value="3_prime_RNase"/>
    <property type="match status" value="1"/>
</dbReference>
<dbReference type="GO" id="GO:0008859">
    <property type="term" value="F:exoribonuclease II activity"/>
    <property type="evidence" value="ECO:0007669"/>
    <property type="project" value="UniProtKB-EC"/>
</dbReference>
<keyword evidence="7 8" id="KW-0694">RNA-binding</keyword>
<comment type="caution">
    <text evidence="11">The sequence shown here is derived from an EMBL/GenBank/DDBJ whole genome shotgun (WGS) entry which is preliminary data.</text>
</comment>
<dbReference type="PROSITE" id="PS50126">
    <property type="entry name" value="S1"/>
    <property type="match status" value="1"/>
</dbReference>
<evidence type="ECO:0000256" key="7">
    <source>
        <dbReference type="ARBA" id="ARBA00022884"/>
    </source>
</evidence>
<feature type="compositionally biased region" description="Polar residues" evidence="9">
    <location>
        <begin position="733"/>
        <end position="742"/>
    </location>
</feature>
<dbReference type="InterPro" id="IPR040476">
    <property type="entry name" value="CSD2"/>
</dbReference>
<comment type="catalytic activity">
    <reaction evidence="1 8">
        <text>Exonucleolytic cleavage in the 3'- to 5'-direction to yield nucleoside 5'-phosphates.</text>
        <dbReference type="EC" id="3.1.13.1"/>
    </reaction>
</comment>
<dbReference type="InterPro" id="IPR001900">
    <property type="entry name" value="RNase_II/R"/>
</dbReference>
<dbReference type="SUPFAM" id="SSF50249">
    <property type="entry name" value="Nucleic acid-binding proteins"/>
    <property type="match status" value="4"/>
</dbReference>
<evidence type="ECO:0000313" key="12">
    <source>
        <dbReference type="Proteomes" id="UP001629953"/>
    </source>
</evidence>
<sequence>MPNDDNRVDFLSQLKDFITQQTSPIALDSLEQAFSDSTQPLQPHLDTLIRQGQIMLTRSGEYTLPERLGLVVGQVIGHRDGYGFLRTADKGNDLFIPSRKFGGSMHGDTVLAAPGPVDKKGRQEARILKVLEVGQHEIVGRFFRERSGTFVAPDDSRLNCDIWIDDKHTLGARQGQVVVVELLVQDDDPVVRGQVIEVLGETMAPGMEVEMALRSHDIPHEWPVSINKALAKIPESLQAQDYENREDLRQLPLMTIDGEDARDFDDAVYCETKKSGGWRLWVAIADVSYYVRSGSALDTQAYERGTSVYFPDQVVPMLPEKLSNGLCSLNPQVDRACLVCEMTISSAGRLSSYRFYPAVMHSHARLTYNKVAAMLEGDELLRERYAEQLPHVQELHRLFLALKEARAQRGGIELETQETRFIFNAQRKIEQIVPLLRNDAHKMIEECMIQANVAAARFVEKHKAAILFRVHDKPSTERLNNFRSFLNELGLTLEGGEQAQPKDYFELVASIQERDDRDLIQTMLLRSMMQAVYQPDNIGHFGLALKSYAHFTSPIRRYPDLLLHRVIKYLLAKEQGASANRWTSNGGYYYSFEEMDAFGEHCSMTERRADDATREVCDKLKCEFMLDHVGEVLSGTIAAVTNFGLFVRLNTLQIDGLVHISNLGHDYFEYDAARQILIGRGGGMRYRIGDAIEVKVASVNMDDRKIDLFLANSDGEKKPRSRQKSKVADKKSPNNTTKKTVLSSSAKPAADKPSRNKKKAGVKKTDVVKSKKKRKRRPGKQERATMKKALKS</sequence>
<dbReference type="Gene3D" id="2.40.50.140">
    <property type="entry name" value="Nucleic acid-binding proteins"/>
    <property type="match status" value="2"/>
</dbReference>
<dbReference type="NCBIfam" id="NF008648">
    <property type="entry name" value="PRK11642.1"/>
    <property type="match status" value="1"/>
</dbReference>
<dbReference type="SMART" id="SM00955">
    <property type="entry name" value="RNB"/>
    <property type="match status" value="1"/>
</dbReference>
<comment type="similarity">
    <text evidence="8">Belongs to the RNR ribonuclease family. RNase R subfamily.</text>
</comment>
<dbReference type="InterPro" id="IPR011129">
    <property type="entry name" value="CSD"/>
</dbReference>
<dbReference type="EC" id="3.1.13.1" evidence="8"/>
<evidence type="ECO:0000256" key="6">
    <source>
        <dbReference type="ARBA" id="ARBA00022839"/>
    </source>
</evidence>
<keyword evidence="4 8" id="KW-0540">Nuclease</keyword>
<evidence type="ECO:0000256" key="5">
    <source>
        <dbReference type="ARBA" id="ARBA00022801"/>
    </source>
</evidence>
<dbReference type="Proteomes" id="UP001629953">
    <property type="component" value="Unassembled WGS sequence"/>
</dbReference>
<dbReference type="PROSITE" id="PS01175">
    <property type="entry name" value="RIBONUCLEASE_II"/>
    <property type="match status" value="1"/>
</dbReference>
<comment type="subcellular location">
    <subcellularLocation>
        <location evidence="2 8">Cytoplasm</location>
    </subcellularLocation>
</comment>
<evidence type="ECO:0000256" key="4">
    <source>
        <dbReference type="ARBA" id="ARBA00022722"/>
    </source>
</evidence>
<dbReference type="InterPro" id="IPR004476">
    <property type="entry name" value="RNase_II/RNase_R"/>
</dbReference>
<accession>A0ABW9G5C6</accession>